<comment type="caution">
    <text evidence="2">The sequence shown here is derived from an EMBL/GenBank/DDBJ whole genome shotgun (WGS) entry which is preliminary data.</text>
</comment>
<proteinExistence type="predicted"/>
<dbReference type="Proteomes" id="UP001596174">
    <property type="component" value="Unassembled WGS sequence"/>
</dbReference>
<evidence type="ECO:0000313" key="2">
    <source>
        <dbReference type="EMBL" id="MFC5906109.1"/>
    </source>
</evidence>
<evidence type="ECO:0000313" key="3">
    <source>
        <dbReference type="Proteomes" id="UP001596174"/>
    </source>
</evidence>
<evidence type="ECO:0008006" key="4">
    <source>
        <dbReference type="Google" id="ProtNLM"/>
    </source>
</evidence>
<protein>
    <recommendedName>
        <fullName evidence="4">DUF1059 domain-containing protein</fullName>
    </recommendedName>
</protein>
<evidence type="ECO:0000256" key="1">
    <source>
        <dbReference type="SAM" id="MobiDB-lite"/>
    </source>
</evidence>
<dbReference type="EMBL" id="JBHSQJ010000007">
    <property type="protein sequence ID" value="MFC5906109.1"/>
    <property type="molecule type" value="Genomic_DNA"/>
</dbReference>
<feature type="region of interest" description="Disordered" evidence="1">
    <location>
        <begin position="51"/>
        <end position="76"/>
    </location>
</feature>
<keyword evidence="3" id="KW-1185">Reference proteome</keyword>
<gene>
    <name evidence="2" type="ORF">ACFP3V_02585</name>
</gene>
<accession>A0ABW1FXE3</accession>
<dbReference type="RefSeq" id="WP_380579197.1">
    <property type="nucleotide sequence ID" value="NZ_JBHSQJ010000007.1"/>
</dbReference>
<sequence length="76" mass="8128">MTQEPRPAATTEHRTDLVERGSFCTARCSCGWFAPARRSRDRARRDVAEHLDGAGGTATADGVSTVLPAGEPSAER</sequence>
<name>A0ABW1FXE3_9ACTN</name>
<organism evidence="2 3">
    <name type="scientific">Streptacidiphilus monticola</name>
    <dbReference type="NCBI Taxonomy" id="2161674"/>
    <lineage>
        <taxon>Bacteria</taxon>
        <taxon>Bacillati</taxon>
        <taxon>Actinomycetota</taxon>
        <taxon>Actinomycetes</taxon>
        <taxon>Kitasatosporales</taxon>
        <taxon>Streptomycetaceae</taxon>
        <taxon>Streptacidiphilus</taxon>
    </lineage>
</organism>
<reference evidence="3" key="1">
    <citation type="journal article" date="2019" name="Int. J. Syst. Evol. Microbiol.">
        <title>The Global Catalogue of Microorganisms (GCM) 10K type strain sequencing project: providing services to taxonomists for standard genome sequencing and annotation.</title>
        <authorList>
            <consortium name="The Broad Institute Genomics Platform"/>
            <consortium name="The Broad Institute Genome Sequencing Center for Infectious Disease"/>
            <person name="Wu L."/>
            <person name="Ma J."/>
        </authorList>
    </citation>
    <scope>NUCLEOTIDE SEQUENCE [LARGE SCALE GENOMIC DNA]</scope>
    <source>
        <strain evidence="3">JCM 4816</strain>
    </source>
</reference>